<dbReference type="CDD" id="cd00761">
    <property type="entry name" value="Glyco_tranf_GTA_type"/>
    <property type="match status" value="1"/>
</dbReference>
<dbReference type="SUPFAM" id="SSF53448">
    <property type="entry name" value="Nucleotide-diphospho-sugar transferases"/>
    <property type="match status" value="1"/>
</dbReference>
<dbReference type="EC" id="2.4.-.-" evidence="2"/>
<dbReference type="PANTHER" id="PTHR43685:SF2">
    <property type="entry name" value="GLYCOSYLTRANSFERASE 2-LIKE DOMAIN-CONTAINING PROTEIN"/>
    <property type="match status" value="1"/>
</dbReference>
<name>A0ABT6TQK6_9BACL</name>
<dbReference type="Pfam" id="PF00535">
    <property type="entry name" value="Glycos_transf_2"/>
    <property type="match status" value="1"/>
</dbReference>
<protein>
    <submittedName>
        <fullName evidence="2">Glycosyltransferase family A protein</fullName>
        <ecNumber evidence="2">2.4.-.-</ecNumber>
    </submittedName>
</protein>
<comment type="caution">
    <text evidence="2">The sequence shown here is derived from an EMBL/GenBank/DDBJ whole genome shotgun (WGS) entry which is preliminary data.</text>
</comment>
<dbReference type="InterPro" id="IPR001173">
    <property type="entry name" value="Glyco_trans_2-like"/>
</dbReference>
<dbReference type="GO" id="GO:0016757">
    <property type="term" value="F:glycosyltransferase activity"/>
    <property type="evidence" value="ECO:0007669"/>
    <property type="project" value="UniProtKB-KW"/>
</dbReference>
<accession>A0ABT6TQK6</accession>
<dbReference type="InterPro" id="IPR029044">
    <property type="entry name" value="Nucleotide-diphossugar_trans"/>
</dbReference>
<evidence type="ECO:0000259" key="1">
    <source>
        <dbReference type="Pfam" id="PF00535"/>
    </source>
</evidence>
<keyword evidence="2" id="KW-0328">Glycosyltransferase</keyword>
<proteinExistence type="predicted"/>
<dbReference type="Gene3D" id="3.90.550.10">
    <property type="entry name" value="Spore Coat Polysaccharide Biosynthesis Protein SpsA, Chain A"/>
    <property type="match status" value="1"/>
</dbReference>
<dbReference type="PANTHER" id="PTHR43685">
    <property type="entry name" value="GLYCOSYLTRANSFERASE"/>
    <property type="match status" value="1"/>
</dbReference>
<reference evidence="2" key="1">
    <citation type="submission" date="2023-04" db="EMBL/GenBank/DDBJ databases">
        <title>Comparative genomic analysis of Cohnella hashimotonis sp. nov., isolated from the International Space Station.</title>
        <authorList>
            <person name="Venkateswaran K."/>
            <person name="Simpson A."/>
        </authorList>
    </citation>
    <scope>NUCLEOTIDE SEQUENCE</scope>
    <source>
        <strain evidence="2">F6_2S_P_1</strain>
    </source>
</reference>
<feature type="domain" description="Glycosyltransferase 2-like" evidence="1">
    <location>
        <begin position="16"/>
        <end position="142"/>
    </location>
</feature>
<gene>
    <name evidence="2" type="ORF">KB449_29620</name>
</gene>
<dbReference type="RefSeq" id="WP_282911794.1">
    <property type="nucleotide sequence ID" value="NZ_JAGRPV010000001.1"/>
</dbReference>
<dbReference type="InterPro" id="IPR050834">
    <property type="entry name" value="Glycosyltransf_2"/>
</dbReference>
<organism evidence="2 3">
    <name type="scientific">Cohnella hashimotonis</name>
    <dbReference type="NCBI Taxonomy" id="2826895"/>
    <lineage>
        <taxon>Bacteria</taxon>
        <taxon>Bacillati</taxon>
        <taxon>Bacillota</taxon>
        <taxon>Bacilli</taxon>
        <taxon>Bacillales</taxon>
        <taxon>Paenibacillaceae</taxon>
        <taxon>Cohnella</taxon>
    </lineage>
</organism>
<evidence type="ECO:0000313" key="3">
    <source>
        <dbReference type="Proteomes" id="UP001161691"/>
    </source>
</evidence>
<dbReference type="Proteomes" id="UP001161691">
    <property type="component" value="Unassembled WGS sequence"/>
</dbReference>
<sequence length="245" mass="28666">MATGLLDAHERHGVTVIACTNRRDYLDNLFRNYARQTHAVKELVVVVNNDRIPLAPYRRMAGKHRNVRIYRMPEHRSLGACLNFAVGKARYGRIAKFDDDDYYAPYYLTDSLRALRAFKADVVGKRAHYMYLRGARKLILRFGRDENKPVGRLPGATLVFRKRVFERARFPDRSVGEDDLFCDLSRRQGYRVYSGGRFNFVAVRRKNSANHTWIIGDRELLAHNRTIPNVTDYKRYVRRKPRSGR</sequence>
<keyword evidence="3" id="KW-1185">Reference proteome</keyword>
<evidence type="ECO:0000313" key="2">
    <source>
        <dbReference type="EMBL" id="MDI4649132.1"/>
    </source>
</evidence>
<dbReference type="EMBL" id="JAGRPV010000001">
    <property type="protein sequence ID" value="MDI4649132.1"/>
    <property type="molecule type" value="Genomic_DNA"/>
</dbReference>
<keyword evidence="2" id="KW-0808">Transferase</keyword>